<evidence type="ECO:0000313" key="2">
    <source>
        <dbReference type="EMBL" id="MBM9510376.1"/>
    </source>
</evidence>
<gene>
    <name evidence="2" type="ORF">ITX44_38620</name>
</gene>
<feature type="region of interest" description="Disordered" evidence="1">
    <location>
        <begin position="341"/>
        <end position="389"/>
    </location>
</feature>
<proteinExistence type="predicted"/>
<dbReference type="Proteomes" id="UP000749040">
    <property type="component" value="Unassembled WGS sequence"/>
</dbReference>
<keyword evidence="3" id="KW-1185">Reference proteome</keyword>
<dbReference type="RefSeq" id="WP_205364300.1">
    <property type="nucleotide sequence ID" value="NZ_JADKYB010000036.1"/>
</dbReference>
<protein>
    <submittedName>
        <fullName evidence="2">Uncharacterized protein</fullName>
    </submittedName>
</protein>
<dbReference type="EMBL" id="JADKYB010000036">
    <property type="protein sequence ID" value="MBM9510376.1"/>
    <property type="molecule type" value="Genomic_DNA"/>
</dbReference>
<feature type="region of interest" description="Disordered" evidence="1">
    <location>
        <begin position="269"/>
        <end position="293"/>
    </location>
</feature>
<reference evidence="2 3" key="1">
    <citation type="submission" date="2021-01" db="EMBL/GenBank/DDBJ databases">
        <title>Streptomyces acididurans sp. nov., isolated from a peat swamp forest soil.</title>
        <authorList>
            <person name="Chantavorakit T."/>
            <person name="Duangmal K."/>
        </authorList>
    </citation>
    <scope>NUCLEOTIDE SEQUENCE [LARGE SCALE GENOMIC DNA]</scope>
    <source>
        <strain evidence="2 3">KK5PA1</strain>
    </source>
</reference>
<name>A0ABS2U5D0_9ACTN</name>
<accession>A0ABS2U5D0</accession>
<evidence type="ECO:0000313" key="3">
    <source>
        <dbReference type="Proteomes" id="UP000749040"/>
    </source>
</evidence>
<feature type="compositionally biased region" description="Acidic residues" evidence="1">
    <location>
        <begin position="276"/>
        <end position="287"/>
    </location>
</feature>
<organism evidence="2 3">
    <name type="scientific">Actinacidiphila acididurans</name>
    <dbReference type="NCBI Taxonomy" id="2784346"/>
    <lineage>
        <taxon>Bacteria</taxon>
        <taxon>Bacillati</taxon>
        <taxon>Actinomycetota</taxon>
        <taxon>Actinomycetes</taxon>
        <taxon>Kitasatosporales</taxon>
        <taxon>Streptomycetaceae</taxon>
        <taxon>Actinacidiphila</taxon>
    </lineage>
</organism>
<comment type="caution">
    <text evidence="2">The sequence shown here is derived from an EMBL/GenBank/DDBJ whole genome shotgun (WGS) entry which is preliminary data.</text>
</comment>
<evidence type="ECO:0000256" key="1">
    <source>
        <dbReference type="SAM" id="MobiDB-lite"/>
    </source>
</evidence>
<sequence length="416" mass="45367">MAVFLTVICELLIAVVVLFAHLGVWVWLLSAVLLPVVPATAAVMAGRRPGAMPPDLAASLPMAPVERLEQRVTHVVLPSSWPDYDFRFSATVRWSPTGALDSEPIVNAAGMAVEAVLDRARRITEQREPTRASLVQHELNGALGRLQPDDTGSLQVMAEAVVLALAEADQQRLDKLATVRKDKAVWEHERTYEQSRREYLGQDVLKDPGSAVVWWLARNEDHVEKTVGDIGLLAQLSSAANNADVPEQFRHFVDQPPLGVNRWAGAWQAAPSVAPEPDEDAAEPAEEGPEKSAADHYGDFLRAMFPDRDDARIPLLTRRVAEAVAANDMRDTADELLRRFEVTAPKEDDEGAAPDTGDGPEWPDVEDPAGGCRQPLKPGSSGSVDGRSMEDVPLVKRLLSQWSSCAKAVERRLGGD</sequence>